<evidence type="ECO:0000313" key="4">
    <source>
        <dbReference type="Proteomes" id="UP000663842"/>
    </source>
</evidence>
<dbReference type="AlphaFoldDB" id="A0A819N2D6"/>
<dbReference type="Proteomes" id="UP000663842">
    <property type="component" value="Unassembled WGS sequence"/>
</dbReference>
<gene>
    <name evidence="2" type="ORF">BYL167_LOCUS76</name>
    <name evidence="3" type="ORF">UXM345_LOCUS15520</name>
</gene>
<dbReference type="Proteomes" id="UP000681967">
    <property type="component" value="Unassembled WGS sequence"/>
</dbReference>
<feature type="compositionally biased region" description="Polar residues" evidence="1">
    <location>
        <begin position="100"/>
        <end position="145"/>
    </location>
</feature>
<evidence type="ECO:0000313" key="2">
    <source>
        <dbReference type="EMBL" id="CAF3746150.1"/>
    </source>
</evidence>
<name>A0A819N2D6_9BILA</name>
<dbReference type="EMBL" id="CAJOBH010000005">
    <property type="protein sequence ID" value="CAF3746150.1"/>
    <property type="molecule type" value="Genomic_DNA"/>
</dbReference>
<protein>
    <submittedName>
        <fullName evidence="3">Uncharacterized protein</fullName>
    </submittedName>
</protein>
<accession>A0A819N2D6</accession>
<feature type="compositionally biased region" description="Polar residues" evidence="1">
    <location>
        <begin position="43"/>
        <end position="76"/>
    </location>
</feature>
<reference evidence="3" key="1">
    <citation type="submission" date="2021-02" db="EMBL/GenBank/DDBJ databases">
        <authorList>
            <person name="Nowell W R."/>
        </authorList>
    </citation>
    <scope>NUCLEOTIDE SEQUENCE</scope>
</reference>
<comment type="caution">
    <text evidence="3">The sequence shown here is derived from an EMBL/GenBank/DDBJ whole genome shotgun (WGS) entry which is preliminary data.</text>
</comment>
<organism evidence="3 4">
    <name type="scientific">Rotaria magnacalcarata</name>
    <dbReference type="NCBI Taxonomy" id="392030"/>
    <lineage>
        <taxon>Eukaryota</taxon>
        <taxon>Metazoa</taxon>
        <taxon>Spiralia</taxon>
        <taxon>Gnathifera</taxon>
        <taxon>Rotifera</taxon>
        <taxon>Eurotatoria</taxon>
        <taxon>Bdelloidea</taxon>
        <taxon>Philodinida</taxon>
        <taxon>Philodinidae</taxon>
        <taxon>Rotaria</taxon>
    </lineage>
</organism>
<dbReference type="EMBL" id="CAJOBF010001852">
    <property type="protein sequence ID" value="CAF3989534.1"/>
    <property type="molecule type" value="Genomic_DNA"/>
</dbReference>
<evidence type="ECO:0000256" key="1">
    <source>
        <dbReference type="SAM" id="MobiDB-lite"/>
    </source>
</evidence>
<proteinExistence type="predicted"/>
<evidence type="ECO:0000313" key="3">
    <source>
        <dbReference type="EMBL" id="CAF3989534.1"/>
    </source>
</evidence>
<feature type="region of interest" description="Disordered" evidence="1">
    <location>
        <begin position="1"/>
        <end position="167"/>
    </location>
</feature>
<sequence length="167" mass="17963">MSNSSNDHPSIRVHAPPGGRSNNIFGTNPEEPQPSAGTLAGQYKQSQMKSNIFGTDEPAQTRSVSNKNKSNVFASTNDDEQAKRQQGVRQGLRGGYNPINGESYSAKDNVNSKNSANDKPTDVPTKTTEENNNGQANSAENSNIQKPADNTADANNAQKARKITFLK</sequence>